<name>A0A9Q3HDM0_9BASI</name>
<organism evidence="2 3">
    <name type="scientific">Austropuccinia psidii MF-1</name>
    <dbReference type="NCBI Taxonomy" id="1389203"/>
    <lineage>
        <taxon>Eukaryota</taxon>
        <taxon>Fungi</taxon>
        <taxon>Dikarya</taxon>
        <taxon>Basidiomycota</taxon>
        <taxon>Pucciniomycotina</taxon>
        <taxon>Pucciniomycetes</taxon>
        <taxon>Pucciniales</taxon>
        <taxon>Sphaerophragmiaceae</taxon>
        <taxon>Austropuccinia</taxon>
    </lineage>
</organism>
<dbReference type="EMBL" id="AVOT02016090">
    <property type="protein sequence ID" value="MBW0500981.1"/>
    <property type="molecule type" value="Genomic_DNA"/>
</dbReference>
<reference evidence="2" key="1">
    <citation type="submission" date="2021-03" db="EMBL/GenBank/DDBJ databases">
        <title>Draft genome sequence of rust myrtle Austropuccinia psidii MF-1, a brazilian biotype.</title>
        <authorList>
            <person name="Quecine M.C."/>
            <person name="Pachon D.M.R."/>
            <person name="Bonatelli M.L."/>
            <person name="Correr F.H."/>
            <person name="Franceschini L.M."/>
            <person name="Leite T.F."/>
            <person name="Margarido G.R.A."/>
            <person name="Almeida C.A."/>
            <person name="Ferrarezi J.A."/>
            <person name="Labate C.A."/>
        </authorList>
    </citation>
    <scope>NUCLEOTIDE SEQUENCE</scope>
    <source>
        <strain evidence="2">MF-1</strain>
    </source>
</reference>
<dbReference type="AlphaFoldDB" id="A0A9Q3HDM0"/>
<proteinExistence type="predicted"/>
<dbReference type="InterPro" id="IPR043502">
    <property type="entry name" value="DNA/RNA_pol_sf"/>
</dbReference>
<evidence type="ECO:0000256" key="1">
    <source>
        <dbReference type="SAM" id="MobiDB-lite"/>
    </source>
</evidence>
<evidence type="ECO:0000313" key="3">
    <source>
        <dbReference type="Proteomes" id="UP000765509"/>
    </source>
</evidence>
<gene>
    <name evidence="2" type="ORF">O181_040696</name>
</gene>
<evidence type="ECO:0000313" key="2">
    <source>
        <dbReference type="EMBL" id="MBW0500981.1"/>
    </source>
</evidence>
<sequence>MDIMLNVEIPYPPLLRRPAYPASPRAREALESHIDELVKLGVLRKVGHNEEVEVTTPVIITWHNDESRVVGDFRVLKTYTIPNRYPIPRIHVSQPQRMTLLYWCCGNSNLRPSWGQLATRYLYCQFGPFWCSMAFWPYHSSLAFDGLRPYSAILGLPGQFFHIPNPQGLNGLFGPFRPPTASTVHSPWSVGQLGPFWPNPMRPKGDKGGRPLAPKARWVPNHNWAHLIQISPQMAINHHRTTMDHFSAHGPWYPQEATRSAQLNPPPHLQSKSSTPPCTPYSRLQEWCIYGIVYHYVPFLLSNSMVTFSVQNSMFPNQGPKIQLPFQRRTFYLISLAIYGGNQKTIQGSQSPGPAGVGLAIHSGLFQGPFSEVIHYFNQFSRHQVFQYSLDNSIGPYRRVTTMEIHPLGPQHGISMPYPVYGNLVISIIIGQIGHCLVSWP</sequence>
<keyword evidence="3" id="KW-1185">Reference proteome</keyword>
<comment type="caution">
    <text evidence="2">The sequence shown here is derived from an EMBL/GenBank/DDBJ whole genome shotgun (WGS) entry which is preliminary data.</text>
</comment>
<dbReference type="Proteomes" id="UP000765509">
    <property type="component" value="Unassembled WGS sequence"/>
</dbReference>
<dbReference type="SUPFAM" id="SSF56672">
    <property type="entry name" value="DNA/RNA polymerases"/>
    <property type="match status" value="1"/>
</dbReference>
<dbReference type="Gene3D" id="3.10.10.10">
    <property type="entry name" value="HIV Type 1 Reverse Transcriptase, subunit A, domain 1"/>
    <property type="match status" value="1"/>
</dbReference>
<feature type="region of interest" description="Disordered" evidence="1">
    <location>
        <begin position="257"/>
        <end position="276"/>
    </location>
</feature>
<protein>
    <submittedName>
        <fullName evidence="2">Uncharacterized protein</fullName>
    </submittedName>
</protein>
<accession>A0A9Q3HDM0</accession>